<dbReference type="Proteomes" id="UP000323221">
    <property type="component" value="Unassembled WGS sequence"/>
</dbReference>
<reference evidence="3 4" key="1">
    <citation type="submission" date="2019-08" db="EMBL/GenBank/DDBJ databases">
        <title>Agrococcus lahaulensis sp. nov., isolated from a cold desert of the Indian Himalayas.</title>
        <authorList>
            <person name="Qu J.H."/>
        </authorList>
    </citation>
    <scope>NUCLEOTIDE SEQUENCE [LARGE SCALE GENOMIC DNA]</scope>
    <source>
        <strain evidence="3 4">NS18</strain>
    </source>
</reference>
<gene>
    <name evidence="3" type="ORF">FQ330_04070</name>
</gene>
<keyword evidence="1" id="KW-0472">Membrane</keyword>
<proteinExistence type="predicted"/>
<dbReference type="AlphaFoldDB" id="A0A5M8QM17"/>
<keyword evidence="1" id="KW-1133">Transmembrane helix</keyword>
<sequence length="145" mass="15967">MYVRFGIMLLLSLGLMWVLSMSMVREPGHFILNLSNFSMALIMVAAMGILMLVGMWSMFRSTKASIALLIGFAALLVGAFALGRSEAFVGDRAFLESMIPHHSRAILVCQEADLSDPEVVALCDSIVEAQREEIAQMQGILDRLE</sequence>
<evidence type="ECO:0000256" key="1">
    <source>
        <dbReference type="SAM" id="Phobius"/>
    </source>
</evidence>
<name>A0A5M8QM17_9MICO</name>
<evidence type="ECO:0000259" key="2">
    <source>
        <dbReference type="Pfam" id="PF03713"/>
    </source>
</evidence>
<dbReference type="Gene3D" id="1.20.1260.10">
    <property type="match status" value="1"/>
</dbReference>
<evidence type="ECO:0000313" key="4">
    <source>
        <dbReference type="Proteomes" id="UP000323221"/>
    </source>
</evidence>
<feature type="transmembrane region" description="Helical" evidence="1">
    <location>
        <begin position="6"/>
        <end position="24"/>
    </location>
</feature>
<accession>A0A5M8QM17</accession>
<feature type="transmembrane region" description="Helical" evidence="1">
    <location>
        <begin position="64"/>
        <end position="82"/>
    </location>
</feature>
<dbReference type="OrthoDB" id="8603558at2"/>
<dbReference type="InterPro" id="IPR012347">
    <property type="entry name" value="Ferritin-like"/>
</dbReference>
<dbReference type="Pfam" id="PF03713">
    <property type="entry name" value="DUF305"/>
    <property type="match status" value="1"/>
</dbReference>
<organism evidence="3 4">
    <name type="scientific">Agrococcus sediminis</name>
    <dbReference type="NCBI Taxonomy" id="2599924"/>
    <lineage>
        <taxon>Bacteria</taxon>
        <taxon>Bacillati</taxon>
        <taxon>Actinomycetota</taxon>
        <taxon>Actinomycetes</taxon>
        <taxon>Micrococcales</taxon>
        <taxon>Microbacteriaceae</taxon>
        <taxon>Agrococcus</taxon>
    </lineage>
</organism>
<comment type="caution">
    <text evidence="3">The sequence shown here is derived from an EMBL/GenBank/DDBJ whole genome shotgun (WGS) entry which is preliminary data.</text>
</comment>
<evidence type="ECO:0000313" key="3">
    <source>
        <dbReference type="EMBL" id="KAA6435272.1"/>
    </source>
</evidence>
<keyword evidence="1" id="KW-0812">Transmembrane</keyword>
<dbReference type="InterPro" id="IPR005183">
    <property type="entry name" value="DUF305_CopM-like"/>
</dbReference>
<feature type="transmembrane region" description="Helical" evidence="1">
    <location>
        <begin position="36"/>
        <end position="58"/>
    </location>
</feature>
<dbReference type="EMBL" id="VOIR01000012">
    <property type="protein sequence ID" value="KAA6435272.1"/>
    <property type="molecule type" value="Genomic_DNA"/>
</dbReference>
<keyword evidence="4" id="KW-1185">Reference proteome</keyword>
<protein>
    <submittedName>
        <fullName evidence="3">DUF305 domain-containing protein</fullName>
    </submittedName>
</protein>
<feature type="domain" description="DUF305" evidence="2">
    <location>
        <begin position="91"/>
        <end position="141"/>
    </location>
</feature>